<dbReference type="InterPro" id="IPR045235">
    <property type="entry name" value="PuuE_HpPgdA-like"/>
</dbReference>
<organism evidence="2 3">
    <name type="scientific">Pelotalea chapellei</name>
    <dbReference type="NCBI Taxonomy" id="44671"/>
    <lineage>
        <taxon>Bacteria</taxon>
        <taxon>Pseudomonadati</taxon>
        <taxon>Thermodesulfobacteriota</taxon>
        <taxon>Desulfuromonadia</taxon>
        <taxon>Geobacterales</taxon>
        <taxon>Geobacteraceae</taxon>
        <taxon>Pelotalea</taxon>
    </lineage>
</organism>
<evidence type="ECO:0000313" key="2">
    <source>
        <dbReference type="EMBL" id="MBT1071461.1"/>
    </source>
</evidence>
<proteinExistence type="predicted"/>
<reference evidence="2 3" key="1">
    <citation type="submission" date="2021-05" db="EMBL/GenBank/DDBJ databases">
        <title>The draft genome of Geobacter chapellei DSM 13688.</title>
        <authorList>
            <person name="Xu Z."/>
            <person name="Masuda Y."/>
            <person name="Itoh H."/>
            <person name="Senoo K."/>
        </authorList>
    </citation>
    <scope>NUCLEOTIDE SEQUENCE [LARGE SCALE GENOMIC DNA]</scope>
    <source>
        <strain evidence="2 3">DSM 13688</strain>
    </source>
</reference>
<dbReference type="InterPro" id="IPR011330">
    <property type="entry name" value="Glyco_hydro/deAcase_b/a-brl"/>
</dbReference>
<dbReference type="PANTHER" id="PTHR47561:SF1">
    <property type="entry name" value="POLYSACCHARIDE DEACETYLASE FAMILY PROTEIN (AFU_ORTHOLOGUE AFUA_6G05030)"/>
    <property type="match status" value="1"/>
</dbReference>
<protein>
    <submittedName>
        <fullName evidence="2">Polysaccharide deacetylase family protein</fullName>
    </submittedName>
</protein>
<feature type="domain" description="NodB homology" evidence="1">
    <location>
        <begin position="37"/>
        <end position="297"/>
    </location>
</feature>
<name>A0ABS5U722_9BACT</name>
<dbReference type="Gene3D" id="3.20.20.370">
    <property type="entry name" value="Glycoside hydrolase/deacetylase"/>
    <property type="match status" value="1"/>
</dbReference>
<dbReference type="PROSITE" id="PS51677">
    <property type="entry name" value="NODB"/>
    <property type="match status" value="1"/>
</dbReference>
<dbReference type="SUPFAM" id="SSF88713">
    <property type="entry name" value="Glycoside hydrolase/deacetylase"/>
    <property type="match status" value="1"/>
</dbReference>
<dbReference type="Pfam" id="PF11959">
    <property type="entry name" value="DUF3473"/>
    <property type="match status" value="1"/>
</dbReference>
<comment type="caution">
    <text evidence="2">The sequence shown here is derived from an EMBL/GenBank/DDBJ whole genome shotgun (WGS) entry which is preliminary data.</text>
</comment>
<keyword evidence="3" id="KW-1185">Reference proteome</keyword>
<dbReference type="CDD" id="cd10941">
    <property type="entry name" value="CE4_PuuE_HpPgdA_like_2"/>
    <property type="match status" value="1"/>
</dbReference>
<dbReference type="InterPro" id="IPR002509">
    <property type="entry name" value="NODB_dom"/>
</dbReference>
<evidence type="ECO:0000313" key="3">
    <source>
        <dbReference type="Proteomes" id="UP000784128"/>
    </source>
</evidence>
<dbReference type="Pfam" id="PF01522">
    <property type="entry name" value="Polysacc_deac_1"/>
    <property type="match status" value="1"/>
</dbReference>
<dbReference type="PANTHER" id="PTHR47561">
    <property type="entry name" value="POLYSACCHARIDE DEACETYLASE FAMILY PROTEIN (AFU_ORTHOLOGUE AFUA_6G05030)"/>
    <property type="match status" value="1"/>
</dbReference>
<sequence>MRIGIPIISFFISLFKKESVNHSDVHALTIDVEDWFHVCNLQYEPVIARSRWRVHSATERILSLLAVSEIKATFFILGSVAEAETELAGLITSQGHEIASHGWSHRLVHEMTADEFKAELERTAELIFKQTGARPVGYRAPRWSISERTPWAHEILVEQGYLYDSSCNPLPLVGNGRAPRRPYSIQTGKGALWEVPPMVTPTPMGNLPTGGGWGFRLFPLPLISSTIRRYQKAGHPAVLYLHPREVDPLGPRLDLSPLQSFAAYGTRNDAAPRITALLKTFRFTTLESMVRSWKLVS</sequence>
<dbReference type="EMBL" id="JAHDYS010000005">
    <property type="protein sequence ID" value="MBT1071461.1"/>
    <property type="molecule type" value="Genomic_DNA"/>
</dbReference>
<accession>A0ABS5U722</accession>
<gene>
    <name evidence="2" type="ORF">KJB30_06690</name>
</gene>
<dbReference type="InterPro" id="IPR022560">
    <property type="entry name" value="DUF3473"/>
</dbReference>
<evidence type="ECO:0000259" key="1">
    <source>
        <dbReference type="PROSITE" id="PS51677"/>
    </source>
</evidence>
<dbReference type="Proteomes" id="UP000784128">
    <property type="component" value="Unassembled WGS sequence"/>
</dbReference>